<sequence>MIENILEALAKNNINKYIVSSMEEETLELYLIKKKVDMSRKKHVNLYSVNVLRDFDEEGVEYTGNSEVAVYDTMSDDELNDAIKDAYFSAGFVKNKRYAVPKGVKREKVIKKSSLSEKSMEEIILKIKDALYKYDNFEKGLINSAEIFLTRIDKRIVSSSGTDVSYRLYKTQGEFITQWVDKNDVETYNSFSYEDLNEEELSLLVKEGITNTGYRDEAEEAPDTGKYNVILTDNNVIEFFKYYFVKADTSMIYQKYSDFKLGDKVQGEDIKGDKLNITLKASTPFSDEGIELKERELLKDGVLKNIAGSFKFAQYLGLEPIGEYDGGYVRGGNIQVKDLFLDGELEILRFSDFQMDALTGDFAGEIRLALLKKGDKVIKLTGGSLAANIKDVQNNITLSKEMQNFGAFTVPKAIKLRDVEISGK</sequence>
<dbReference type="SUPFAM" id="SSF111283">
    <property type="entry name" value="Putative modulator of DNA gyrase, PmbA/TldD"/>
    <property type="match status" value="1"/>
</dbReference>
<accession>A0A7X2MVZ0</accession>
<proteinExistence type="predicted"/>
<keyword evidence="3" id="KW-1185">Reference proteome</keyword>
<dbReference type="InterPro" id="IPR036059">
    <property type="entry name" value="TldD/PmbA_sf"/>
</dbReference>
<evidence type="ECO:0000313" key="2">
    <source>
        <dbReference type="EMBL" id="MSR90069.1"/>
    </source>
</evidence>
<dbReference type="EMBL" id="VULX01000001">
    <property type="protein sequence ID" value="MSR90069.1"/>
    <property type="molecule type" value="Genomic_DNA"/>
</dbReference>
<dbReference type="GO" id="GO:0005829">
    <property type="term" value="C:cytosol"/>
    <property type="evidence" value="ECO:0007669"/>
    <property type="project" value="TreeGrafter"/>
</dbReference>
<dbReference type="InterPro" id="IPR047657">
    <property type="entry name" value="PmbA"/>
</dbReference>
<dbReference type="Proteomes" id="UP000460287">
    <property type="component" value="Unassembled WGS sequence"/>
</dbReference>
<protein>
    <recommendedName>
        <fullName evidence="1">Metalloprotease TldD/E C-terminal domain-containing protein</fullName>
    </recommendedName>
</protein>
<dbReference type="GO" id="GO:0008237">
    <property type="term" value="F:metallopeptidase activity"/>
    <property type="evidence" value="ECO:0007669"/>
    <property type="project" value="InterPro"/>
</dbReference>
<evidence type="ECO:0000313" key="3">
    <source>
        <dbReference type="Proteomes" id="UP000460287"/>
    </source>
</evidence>
<dbReference type="AlphaFoldDB" id="A0A7X2MVZ0"/>
<name>A0A7X2MVZ0_9CLOT</name>
<dbReference type="PANTHER" id="PTHR43421:SF1">
    <property type="entry name" value="METALLOPROTEASE PMBA"/>
    <property type="match status" value="1"/>
</dbReference>
<dbReference type="RefSeq" id="WP_154529945.1">
    <property type="nucleotide sequence ID" value="NZ_JAQXTV010000216.1"/>
</dbReference>
<dbReference type="GO" id="GO:0006508">
    <property type="term" value="P:proteolysis"/>
    <property type="evidence" value="ECO:0007669"/>
    <property type="project" value="InterPro"/>
</dbReference>
<gene>
    <name evidence="2" type="ORF">FYJ33_01240</name>
</gene>
<comment type="caution">
    <text evidence="2">The sequence shown here is derived from an EMBL/GenBank/DDBJ whole genome shotgun (WGS) entry which is preliminary data.</text>
</comment>
<dbReference type="Pfam" id="PF19289">
    <property type="entry name" value="PmbA_TldD_3rd"/>
    <property type="match status" value="1"/>
</dbReference>
<organism evidence="2 3">
    <name type="scientific">Inconstantimicrobium porci</name>
    <dbReference type="NCBI Taxonomy" id="2652291"/>
    <lineage>
        <taxon>Bacteria</taxon>
        <taxon>Bacillati</taxon>
        <taxon>Bacillota</taxon>
        <taxon>Clostridia</taxon>
        <taxon>Eubacteriales</taxon>
        <taxon>Clostridiaceae</taxon>
        <taxon>Inconstantimicrobium</taxon>
    </lineage>
</organism>
<reference evidence="2 3" key="1">
    <citation type="submission" date="2019-08" db="EMBL/GenBank/DDBJ databases">
        <title>In-depth cultivation of the pig gut microbiome towards novel bacterial diversity and tailored functional studies.</title>
        <authorList>
            <person name="Wylensek D."/>
            <person name="Hitch T.C.A."/>
            <person name="Clavel T."/>
        </authorList>
    </citation>
    <scope>NUCLEOTIDE SEQUENCE [LARGE SCALE GENOMIC DNA]</scope>
    <source>
        <strain evidence="2 3">WCA-383-APC-5B</strain>
    </source>
</reference>
<dbReference type="InterPro" id="IPR045569">
    <property type="entry name" value="Metalloprtase-TldD/E_C"/>
</dbReference>
<feature type="domain" description="Metalloprotease TldD/E C-terminal" evidence="1">
    <location>
        <begin position="224"/>
        <end position="423"/>
    </location>
</feature>
<dbReference type="PANTHER" id="PTHR43421">
    <property type="entry name" value="METALLOPROTEASE PMBA"/>
    <property type="match status" value="1"/>
</dbReference>
<evidence type="ECO:0000259" key="1">
    <source>
        <dbReference type="Pfam" id="PF19289"/>
    </source>
</evidence>